<evidence type="ECO:0000256" key="3">
    <source>
        <dbReference type="ARBA" id="ARBA00023214"/>
    </source>
</evidence>
<dbReference type="STRING" id="29170.A0A368H4A5"/>
<organism evidence="5 6">
    <name type="scientific">Ancylostoma caninum</name>
    <name type="common">Dog hookworm</name>
    <dbReference type="NCBI Taxonomy" id="29170"/>
    <lineage>
        <taxon>Eukaryota</taxon>
        <taxon>Metazoa</taxon>
        <taxon>Ecdysozoa</taxon>
        <taxon>Nematoda</taxon>
        <taxon>Chromadorea</taxon>
        <taxon>Rhabditida</taxon>
        <taxon>Rhabditina</taxon>
        <taxon>Rhabditomorpha</taxon>
        <taxon>Strongyloidea</taxon>
        <taxon>Ancylostomatidae</taxon>
        <taxon>Ancylostomatinae</taxon>
        <taxon>Ancylostoma</taxon>
    </lineage>
</organism>
<dbReference type="PANTHER" id="PTHR45720">
    <property type="entry name" value="CHLORIDE CHANNEL PROTEIN 2"/>
    <property type="match status" value="1"/>
</dbReference>
<name>A0A368H4A5_ANCCA</name>
<dbReference type="Gene3D" id="3.10.580.10">
    <property type="entry name" value="CBS-domain"/>
    <property type="match status" value="1"/>
</dbReference>
<keyword evidence="3" id="KW-0868">Chloride</keyword>
<reference evidence="5 6" key="1">
    <citation type="submission" date="2014-10" db="EMBL/GenBank/DDBJ databases">
        <title>Draft genome of the hookworm Ancylostoma caninum.</title>
        <authorList>
            <person name="Mitreva M."/>
        </authorList>
    </citation>
    <scope>NUCLEOTIDE SEQUENCE [LARGE SCALE GENOMIC DNA]</scope>
    <source>
        <strain evidence="5 6">Baltimore</strain>
    </source>
</reference>
<feature type="signal peptide" evidence="4">
    <location>
        <begin position="1"/>
        <end position="18"/>
    </location>
</feature>
<evidence type="ECO:0000313" key="6">
    <source>
        <dbReference type="Proteomes" id="UP000252519"/>
    </source>
</evidence>
<gene>
    <name evidence="5" type="ORF">ANCCAN_02365</name>
</gene>
<dbReference type="AlphaFoldDB" id="A0A368H4A5"/>
<proteinExistence type="predicted"/>
<dbReference type="OrthoDB" id="4564at2759"/>
<keyword evidence="2" id="KW-0406">Ion transport</keyword>
<dbReference type="InterPro" id="IPR014743">
    <property type="entry name" value="Cl-channel_core"/>
</dbReference>
<keyword evidence="1" id="KW-0813">Transport</keyword>
<feature type="chain" id="PRO_5016638515" description="CBS domain-containing protein" evidence="4">
    <location>
        <begin position="19"/>
        <end position="183"/>
    </location>
</feature>
<dbReference type="Gene3D" id="1.10.3080.10">
    <property type="entry name" value="Clc chloride channel"/>
    <property type="match status" value="1"/>
</dbReference>
<evidence type="ECO:0000313" key="5">
    <source>
        <dbReference type="EMBL" id="RCN51414.1"/>
    </source>
</evidence>
<dbReference type="GO" id="GO:0005247">
    <property type="term" value="F:voltage-gated chloride channel activity"/>
    <property type="evidence" value="ECO:0007669"/>
    <property type="project" value="TreeGrafter"/>
</dbReference>
<accession>A0A368H4A5</accession>
<dbReference type="InterPro" id="IPR050970">
    <property type="entry name" value="Cl_channel_volt-gated"/>
</dbReference>
<keyword evidence="6" id="KW-1185">Reference proteome</keyword>
<dbReference type="SUPFAM" id="SSF81340">
    <property type="entry name" value="Clc chloride channel"/>
    <property type="match status" value="1"/>
</dbReference>
<evidence type="ECO:0000256" key="2">
    <source>
        <dbReference type="ARBA" id="ARBA00023065"/>
    </source>
</evidence>
<evidence type="ECO:0008006" key="7">
    <source>
        <dbReference type="Google" id="ProtNLM"/>
    </source>
</evidence>
<sequence>MHILPVMIAVLVANIVCSYFQPSIYDSIILIKELPYLPEVSHCSHEFHNIVAEQIMVTDVKYIWKGMTYFQMKSVIESNRRLRSFPVVLDQDSRILLGSVSRKVLSDLVENKVGDQARRQGSLLRTCHYSARNPGAEVRDVATAQSCCTLLQWMDHADHCDKCLKESKKKENRNMGTKGKKTC</sequence>
<dbReference type="PANTHER" id="PTHR45720:SF10">
    <property type="entry name" value="CHLORIDE CHANNEL PROTEIN 2"/>
    <property type="match status" value="1"/>
</dbReference>
<dbReference type="EMBL" id="JOJR01000013">
    <property type="protein sequence ID" value="RCN51414.1"/>
    <property type="molecule type" value="Genomic_DNA"/>
</dbReference>
<evidence type="ECO:0000256" key="1">
    <source>
        <dbReference type="ARBA" id="ARBA00022448"/>
    </source>
</evidence>
<dbReference type="Proteomes" id="UP000252519">
    <property type="component" value="Unassembled WGS sequence"/>
</dbReference>
<keyword evidence="4" id="KW-0732">Signal</keyword>
<protein>
    <recommendedName>
        <fullName evidence="7">CBS domain-containing protein</fullName>
    </recommendedName>
</protein>
<dbReference type="GO" id="GO:0005886">
    <property type="term" value="C:plasma membrane"/>
    <property type="evidence" value="ECO:0007669"/>
    <property type="project" value="TreeGrafter"/>
</dbReference>
<comment type="caution">
    <text evidence="5">The sequence shown here is derived from an EMBL/GenBank/DDBJ whole genome shotgun (WGS) entry which is preliminary data.</text>
</comment>
<dbReference type="SUPFAM" id="SSF54631">
    <property type="entry name" value="CBS-domain pair"/>
    <property type="match status" value="1"/>
</dbReference>
<evidence type="ECO:0000256" key="4">
    <source>
        <dbReference type="SAM" id="SignalP"/>
    </source>
</evidence>
<dbReference type="InterPro" id="IPR046342">
    <property type="entry name" value="CBS_dom_sf"/>
</dbReference>